<organism evidence="1 2">
    <name type="scientific">Holotrichia oblita</name>
    <name type="common">Chafer beetle</name>
    <dbReference type="NCBI Taxonomy" id="644536"/>
    <lineage>
        <taxon>Eukaryota</taxon>
        <taxon>Metazoa</taxon>
        <taxon>Ecdysozoa</taxon>
        <taxon>Arthropoda</taxon>
        <taxon>Hexapoda</taxon>
        <taxon>Insecta</taxon>
        <taxon>Pterygota</taxon>
        <taxon>Neoptera</taxon>
        <taxon>Endopterygota</taxon>
        <taxon>Coleoptera</taxon>
        <taxon>Polyphaga</taxon>
        <taxon>Scarabaeiformia</taxon>
        <taxon>Scarabaeidae</taxon>
        <taxon>Melolonthinae</taxon>
        <taxon>Holotrichia</taxon>
    </lineage>
</organism>
<dbReference type="EMBL" id="CM043015">
    <property type="protein sequence ID" value="KAI4471359.1"/>
    <property type="molecule type" value="Genomic_DNA"/>
</dbReference>
<reference evidence="1" key="1">
    <citation type="submission" date="2022-04" db="EMBL/GenBank/DDBJ databases">
        <title>Chromosome-scale genome assembly of Holotrichia oblita Faldermann.</title>
        <authorList>
            <person name="Rongchong L."/>
        </authorList>
    </citation>
    <scope>NUCLEOTIDE SEQUENCE</scope>
    <source>
        <strain evidence="1">81SQS9</strain>
    </source>
</reference>
<protein>
    <submittedName>
        <fullName evidence="1">15-hydroxyprostaglandin dehydrogenase [nad(+)]</fullName>
    </submittedName>
</protein>
<keyword evidence="2" id="KW-1185">Reference proteome</keyword>
<comment type="caution">
    <text evidence="1">The sequence shown here is derived from an EMBL/GenBank/DDBJ whole genome shotgun (WGS) entry which is preliminary data.</text>
</comment>
<accession>A0ACB9TX71</accession>
<evidence type="ECO:0000313" key="2">
    <source>
        <dbReference type="Proteomes" id="UP001056778"/>
    </source>
</evidence>
<sequence>MWVNSSSTEICFFRKSRNDGIVLSNTLDIALGVALMDINEEISQEVVTLLKKEYGEEKTTFIKGDVTNASEFEDAFEKTIEVFKNIDIVVNAAGVADEVNSKKTIDINLGVTLMDINEEIGQEIEASLKKEYGPEKTIFVKGDVTNASQFEDAFKKTIEVFNNIDIVVNNAGISDEVNSKKTIDINLGGVLTGTYLAMDNYLPKYKTMPDPIIVNISSIFGLDGIQTSVAYTGTKHAVIGIGKCLSMKEHFQATGVKIITLCPGVTETPLLSSYRLLPGRYEEIAKNMVPDLYMQKPEMVSRSLVKILDVCNTGDVWVVEDDKCKQLEIPNRFSLEVLKTLDV</sequence>
<proteinExistence type="predicted"/>
<evidence type="ECO:0000313" key="1">
    <source>
        <dbReference type="EMBL" id="KAI4471359.1"/>
    </source>
</evidence>
<name>A0ACB9TX71_HOLOL</name>
<dbReference type="Proteomes" id="UP001056778">
    <property type="component" value="Chromosome 1"/>
</dbReference>
<gene>
    <name evidence="1" type="ORF">MML48_1g17826</name>
</gene>